<reference evidence="1 4" key="2">
    <citation type="submission" date="2018-03" db="EMBL/GenBank/DDBJ databases">
        <title>Genomic Encyclopedia of Archaeal and Bacterial Type Strains, Phase II (KMG-II): from individual species to whole genera.</title>
        <authorList>
            <person name="Goeker M."/>
        </authorList>
    </citation>
    <scope>NUCLEOTIDE SEQUENCE [LARGE SCALE GENOMIC DNA]</scope>
    <source>
        <strain evidence="1 4">DSM 29956</strain>
    </source>
</reference>
<dbReference type="AlphaFoldDB" id="A0A1X7A4P2"/>
<proteinExistence type="predicted"/>
<accession>A0A1X7A4P2</accession>
<dbReference type="EMBL" id="PYGB01000020">
    <property type="protein sequence ID" value="PSK80664.1"/>
    <property type="molecule type" value="Genomic_DNA"/>
</dbReference>
<name>A0A1X7A4P2_9RHOB</name>
<evidence type="ECO:0000313" key="2">
    <source>
        <dbReference type="EMBL" id="SLN70638.1"/>
    </source>
</evidence>
<dbReference type="Proteomes" id="UP000193495">
    <property type="component" value="Unassembled WGS sequence"/>
</dbReference>
<gene>
    <name evidence="1" type="ORF">CLV79_1206</name>
    <name evidence="2" type="ORF">LOS8367_03561</name>
</gene>
<evidence type="ECO:0000313" key="1">
    <source>
        <dbReference type="EMBL" id="PSK80664.1"/>
    </source>
</evidence>
<protein>
    <submittedName>
        <fullName evidence="2">Uncharacterized protein</fullName>
    </submittedName>
</protein>
<organism evidence="2 3">
    <name type="scientific">Limimaricola soesokkakensis</name>
    <dbReference type="NCBI Taxonomy" id="1343159"/>
    <lineage>
        <taxon>Bacteria</taxon>
        <taxon>Pseudomonadati</taxon>
        <taxon>Pseudomonadota</taxon>
        <taxon>Alphaproteobacteria</taxon>
        <taxon>Rhodobacterales</taxon>
        <taxon>Paracoccaceae</taxon>
        <taxon>Limimaricola</taxon>
    </lineage>
</organism>
<sequence>MHTYARAVRGRPALVLRGETGLFPDYRGRGASYGFGMAYAFMEKLRHPFTPVYYLGTLVHPSSYHLFYKYFPTVYPHPAKTFPTRQRALAIELIESFPDPPVAPSDLLVRDVGWITVETSQERKLILESHRPDVQLFVTRNPGYPQGHGMVVVAPISFGNIVAAIFRRLREVLLALLRIKSPRF</sequence>
<evidence type="ECO:0000313" key="4">
    <source>
        <dbReference type="Proteomes" id="UP000240624"/>
    </source>
</evidence>
<dbReference type="Proteomes" id="UP000240624">
    <property type="component" value="Unassembled WGS sequence"/>
</dbReference>
<evidence type="ECO:0000313" key="3">
    <source>
        <dbReference type="Proteomes" id="UP000193495"/>
    </source>
</evidence>
<dbReference type="RefSeq" id="WP_242665642.1">
    <property type="nucleotide sequence ID" value="NZ_FWFY01000019.1"/>
</dbReference>
<reference evidence="2 3" key="1">
    <citation type="submission" date="2017-03" db="EMBL/GenBank/DDBJ databases">
        <authorList>
            <person name="Afonso C.L."/>
            <person name="Miller P.J."/>
            <person name="Scott M.A."/>
            <person name="Spackman E."/>
            <person name="Goraichik I."/>
            <person name="Dimitrov K.M."/>
            <person name="Suarez D.L."/>
            <person name="Swayne D.E."/>
        </authorList>
    </citation>
    <scope>NUCLEOTIDE SEQUENCE [LARGE SCALE GENOMIC DNA]</scope>
    <source>
        <strain evidence="2 3">CECT 8367</strain>
    </source>
</reference>
<keyword evidence="4" id="KW-1185">Reference proteome</keyword>
<dbReference type="EMBL" id="FWFY01000019">
    <property type="protein sequence ID" value="SLN70638.1"/>
    <property type="molecule type" value="Genomic_DNA"/>
</dbReference>